<dbReference type="InterPro" id="IPR023187">
    <property type="entry name" value="Tscrpt_reg_MarR-type_CS"/>
</dbReference>
<dbReference type="PROSITE" id="PS50995">
    <property type="entry name" value="HTH_MARR_2"/>
    <property type="match status" value="1"/>
</dbReference>
<dbReference type="SUPFAM" id="SSF46785">
    <property type="entry name" value="Winged helix' DNA-binding domain"/>
    <property type="match status" value="1"/>
</dbReference>
<dbReference type="RefSeq" id="WP_345730093.1">
    <property type="nucleotide sequence ID" value="NZ_BAAAYN010000028.1"/>
</dbReference>
<keyword evidence="1" id="KW-0805">Transcription regulation</keyword>
<dbReference type="PANTHER" id="PTHR33164:SF57">
    <property type="entry name" value="MARR-FAMILY TRANSCRIPTIONAL REGULATOR"/>
    <property type="match status" value="1"/>
</dbReference>
<dbReference type="CDD" id="cd00090">
    <property type="entry name" value="HTH_ARSR"/>
    <property type="match status" value="1"/>
</dbReference>
<evidence type="ECO:0000256" key="1">
    <source>
        <dbReference type="ARBA" id="ARBA00023015"/>
    </source>
</evidence>
<dbReference type="Proteomes" id="UP001501676">
    <property type="component" value="Unassembled WGS sequence"/>
</dbReference>
<evidence type="ECO:0000256" key="2">
    <source>
        <dbReference type="ARBA" id="ARBA00023125"/>
    </source>
</evidence>
<proteinExistence type="predicted"/>
<accession>A0ABP6T260</accession>
<feature type="region of interest" description="Disordered" evidence="4">
    <location>
        <begin position="1"/>
        <end position="23"/>
    </location>
</feature>
<dbReference type="Pfam" id="PF12802">
    <property type="entry name" value="MarR_2"/>
    <property type="match status" value="1"/>
</dbReference>
<feature type="compositionally biased region" description="Low complexity" evidence="4">
    <location>
        <begin position="1"/>
        <end position="13"/>
    </location>
</feature>
<dbReference type="EMBL" id="BAAAYN010000028">
    <property type="protein sequence ID" value="GAA3390445.1"/>
    <property type="molecule type" value="Genomic_DNA"/>
</dbReference>
<dbReference type="PROSITE" id="PS01117">
    <property type="entry name" value="HTH_MARR_1"/>
    <property type="match status" value="1"/>
</dbReference>
<evidence type="ECO:0000313" key="7">
    <source>
        <dbReference type="Proteomes" id="UP001501676"/>
    </source>
</evidence>
<organism evidence="6 7">
    <name type="scientific">Cryptosporangium minutisporangium</name>
    <dbReference type="NCBI Taxonomy" id="113569"/>
    <lineage>
        <taxon>Bacteria</taxon>
        <taxon>Bacillati</taxon>
        <taxon>Actinomycetota</taxon>
        <taxon>Actinomycetes</taxon>
        <taxon>Cryptosporangiales</taxon>
        <taxon>Cryptosporangiaceae</taxon>
        <taxon>Cryptosporangium</taxon>
    </lineage>
</organism>
<evidence type="ECO:0000259" key="5">
    <source>
        <dbReference type="PROSITE" id="PS50995"/>
    </source>
</evidence>
<gene>
    <name evidence="6" type="ORF">GCM10020369_44420</name>
</gene>
<evidence type="ECO:0000256" key="4">
    <source>
        <dbReference type="SAM" id="MobiDB-lite"/>
    </source>
</evidence>
<reference evidence="7" key="1">
    <citation type="journal article" date="2019" name="Int. J. Syst. Evol. Microbiol.">
        <title>The Global Catalogue of Microorganisms (GCM) 10K type strain sequencing project: providing services to taxonomists for standard genome sequencing and annotation.</title>
        <authorList>
            <consortium name="The Broad Institute Genomics Platform"/>
            <consortium name="The Broad Institute Genome Sequencing Center for Infectious Disease"/>
            <person name="Wu L."/>
            <person name="Ma J."/>
        </authorList>
    </citation>
    <scope>NUCLEOTIDE SEQUENCE [LARGE SCALE GENOMIC DNA]</scope>
    <source>
        <strain evidence="7">JCM 9458</strain>
    </source>
</reference>
<evidence type="ECO:0000256" key="3">
    <source>
        <dbReference type="ARBA" id="ARBA00023163"/>
    </source>
</evidence>
<dbReference type="InterPro" id="IPR039422">
    <property type="entry name" value="MarR/SlyA-like"/>
</dbReference>
<dbReference type="InterPro" id="IPR011991">
    <property type="entry name" value="ArsR-like_HTH"/>
</dbReference>
<keyword evidence="2" id="KW-0238">DNA-binding</keyword>
<sequence>MADSSAAVAAAQPSPVPAPRSDSMVTELGRQLARFGRAMVRYKAQQTVSVGEAATAAYGLLFQLAERPQRAGALAEAVHADPSTVSRQVAQLVDRGLVERQPDPADGRACVLAPTAAGREVIDVLRRRRDDHLAAVLRNWPAEDVHQLVGLLSRFITDFETARPPGPVDPV</sequence>
<keyword evidence="7" id="KW-1185">Reference proteome</keyword>
<dbReference type="Gene3D" id="1.10.10.10">
    <property type="entry name" value="Winged helix-like DNA-binding domain superfamily/Winged helix DNA-binding domain"/>
    <property type="match status" value="1"/>
</dbReference>
<comment type="caution">
    <text evidence="6">The sequence shown here is derived from an EMBL/GenBank/DDBJ whole genome shotgun (WGS) entry which is preliminary data.</text>
</comment>
<dbReference type="InterPro" id="IPR000835">
    <property type="entry name" value="HTH_MarR-typ"/>
</dbReference>
<dbReference type="InterPro" id="IPR036388">
    <property type="entry name" value="WH-like_DNA-bd_sf"/>
</dbReference>
<feature type="domain" description="HTH marR-type" evidence="5">
    <location>
        <begin position="25"/>
        <end position="157"/>
    </location>
</feature>
<dbReference type="SMART" id="SM00347">
    <property type="entry name" value="HTH_MARR"/>
    <property type="match status" value="1"/>
</dbReference>
<dbReference type="PANTHER" id="PTHR33164">
    <property type="entry name" value="TRANSCRIPTIONAL REGULATOR, MARR FAMILY"/>
    <property type="match status" value="1"/>
</dbReference>
<evidence type="ECO:0000313" key="6">
    <source>
        <dbReference type="EMBL" id="GAA3390445.1"/>
    </source>
</evidence>
<name>A0ABP6T260_9ACTN</name>
<dbReference type="InterPro" id="IPR036390">
    <property type="entry name" value="WH_DNA-bd_sf"/>
</dbReference>
<protein>
    <submittedName>
        <fullName evidence="6">MarR family transcriptional regulator</fullName>
    </submittedName>
</protein>
<keyword evidence="3" id="KW-0804">Transcription</keyword>